<accession>A0A516H5H5</accession>
<dbReference type="KEGG" id="fer:FNB15_17730"/>
<comment type="catalytic activity">
    <reaction evidence="12 13">
        <text>a quinone + NADH + 5 H(+)(in) = a quinol + NAD(+) + 4 H(+)(out)</text>
        <dbReference type="Rhea" id="RHEA:57888"/>
        <dbReference type="ChEBI" id="CHEBI:15378"/>
        <dbReference type="ChEBI" id="CHEBI:24646"/>
        <dbReference type="ChEBI" id="CHEBI:57540"/>
        <dbReference type="ChEBI" id="CHEBI:57945"/>
        <dbReference type="ChEBI" id="CHEBI:132124"/>
    </reaction>
</comment>
<feature type="domain" description="NADH-ubiquinone oxidoreductase 51kDa subunit iron-sulphur binding" evidence="14">
    <location>
        <begin position="331"/>
        <end position="376"/>
    </location>
</feature>
<dbReference type="GO" id="GO:0051287">
    <property type="term" value="F:NAD binding"/>
    <property type="evidence" value="ECO:0007669"/>
    <property type="project" value="UniProtKB-UniRule"/>
</dbReference>
<dbReference type="FunFam" id="3.40.50.11540:FF:000001">
    <property type="entry name" value="NADH dehydrogenase [ubiquinone] flavoprotein 1, mitochondrial"/>
    <property type="match status" value="1"/>
</dbReference>
<dbReference type="EC" id="7.1.1.-" evidence="13"/>
<protein>
    <recommendedName>
        <fullName evidence="13">NADH-quinone oxidoreductase subunit F</fullName>
        <ecNumber evidence="13">7.1.1.-</ecNumber>
    </recommendedName>
</protein>
<comment type="similarity">
    <text evidence="3 13">Belongs to the complex I 51 kDa subunit family.</text>
</comment>
<evidence type="ECO:0000313" key="16">
    <source>
        <dbReference type="Proteomes" id="UP000317496"/>
    </source>
</evidence>
<dbReference type="PANTHER" id="PTHR11780">
    <property type="entry name" value="NADH-UBIQUINONE OXIDOREDUCTASE FLAVOPROTEIN 1 NDUFV1"/>
    <property type="match status" value="1"/>
</dbReference>
<evidence type="ECO:0000259" key="14">
    <source>
        <dbReference type="SMART" id="SM00928"/>
    </source>
</evidence>
<evidence type="ECO:0000256" key="12">
    <source>
        <dbReference type="ARBA" id="ARBA00047712"/>
    </source>
</evidence>
<dbReference type="Pfam" id="PF01512">
    <property type="entry name" value="Complex1_51K"/>
    <property type="match status" value="1"/>
</dbReference>
<keyword evidence="11 13" id="KW-0520">NAD</keyword>
<dbReference type="GO" id="GO:0048038">
    <property type="term" value="F:quinone binding"/>
    <property type="evidence" value="ECO:0007669"/>
    <property type="project" value="UniProtKB-KW"/>
</dbReference>
<dbReference type="EMBL" id="CP041636">
    <property type="protein sequence ID" value="QDO98997.1"/>
    <property type="molecule type" value="Genomic_DNA"/>
</dbReference>
<evidence type="ECO:0000256" key="4">
    <source>
        <dbReference type="ARBA" id="ARBA00022485"/>
    </source>
</evidence>
<keyword evidence="7 13" id="KW-0479">Metal-binding</keyword>
<dbReference type="InterPro" id="IPR037207">
    <property type="entry name" value="Nuop51_4Fe4S-bd_sf"/>
</dbReference>
<evidence type="ECO:0000256" key="7">
    <source>
        <dbReference type="ARBA" id="ARBA00022723"/>
    </source>
</evidence>
<dbReference type="InterPro" id="IPR054765">
    <property type="entry name" value="SLBB_dom"/>
</dbReference>
<dbReference type="Pfam" id="PF10589">
    <property type="entry name" value="NADH_4Fe-4S"/>
    <property type="match status" value="1"/>
</dbReference>
<dbReference type="InterPro" id="IPR001949">
    <property type="entry name" value="NADH-UbQ_OxRdtase_51kDa_CS"/>
</dbReference>
<dbReference type="Proteomes" id="UP000317496">
    <property type="component" value="Chromosome"/>
</dbReference>
<dbReference type="GO" id="GO:0008137">
    <property type="term" value="F:NADH dehydrogenase (ubiquinone) activity"/>
    <property type="evidence" value="ECO:0007669"/>
    <property type="project" value="InterPro"/>
</dbReference>
<evidence type="ECO:0000256" key="13">
    <source>
        <dbReference type="RuleBase" id="RU364066"/>
    </source>
</evidence>
<dbReference type="InterPro" id="IPR019575">
    <property type="entry name" value="Nuop51_4Fe4S-bd"/>
</dbReference>
<evidence type="ECO:0000256" key="9">
    <source>
        <dbReference type="ARBA" id="ARBA00023004"/>
    </source>
</evidence>
<keyword evidence="8" id="KW-1278">Translocase</keyword>
<proteinExistence type="inferred from homology"/>
<evidence type="ECO:0000256" key="1">
    <source>
        <dbReference type="ARBA" id="ARBA00001917"/>
    </source>
</evidence>
<dbReference type="AlphaFoldDB" id="A0A516H5H5"/>
<keyword evidence="10 13" id="KW-0411">Iron-sulfur</keyword>
<evidence type="ECO:0000256" key="8">
    <source>
        <dbReference type="ARBA" id="ARBA00022967"/>
    </source>
</evidence>
<gene>
    <name evidence="15" type="primary">nuoF</name>
    <name evidence="15" type="ORF">FNB15_17730</name>
</gene>
<dbReference type="InterPro" id="IPR050837">
    <property type="entry name" value="ComplexI_51kDa_subunit"/>
</dbReference>
<dbReference type="FunFam" id="1.20.1440.230:FF:000001">
    <property type="entry name" value="Mitochondrial NADH dehydrogenase flavoprotein 1"/>
    <property type="match status" value="1"/>
</dbReference>
<comment type="cofactor">
    <cofactor evidence="2 13">
        <name>[4Fe-4S] cluster</name>
        <dbReference type="ChEBI" id="CHEBI:49883"/>
    </cofactor>
</comment>
<reference evidence="15 16" key="1">
    <citation type="submission" date="2019-07" db="EMBL/GenBank/DDBJ databases">
        <title>Genome sequencing for Ferrovibrio sp. K5.</title>
        <authorList>
            <person name="Park S.-J."/>
        </authorList>
    </citation>
    <scope>NUCLEOTIDE SEQUENCE [LARGE SCALE GENOMIC DNA]</scope>
    <source>
        <strain evidence="15 16">K5</strain>
    </source>
</reference>
<dbReference type="InterPro" id="IPR037225">
    <property type="entry name" value="Nuo51_FMN-bd_sf"/>
</dbReference>
<dbReference type="GO" id="GO:0046872">
    <property type="term" value="F:metal ion binding"/>
    <property type="evidence" value="ECO:0007669"/>
    <property type="project" value="UniProtKB-KW"/>
</dbReference>
<dbReference type="Gene3D" id="3.10.20.600">
    <property type="match status" value="1"/>
</dbReference>
<dbReference type="GO" id="GO:0010181">
    <property type="term" value="F:FMN binding"/>
    <property type="evidence" value="ECO:0007669"/>
    <property type="project" value="InterPro"/>
</dbReference>
<dbReference type="NCBIfam" id="TIGR01959">
    <property type="entry name" value="nuoF_fam"/>
    <property type="match status" value="1"/>
</dbReference>
<dbReference type="OrthoDB" id="9761899at2"/>
<evidence type="ECO:0000256" key="11">
    <source>
        <dbReference type="ARBA" id="ARBA00023027"/>
    </source>
</evidence>
<dbReference type="GO" id="GO:0051539">
    <property type="term" value="F:4 iron, 4 sulfur cluster binding"/>
    <property type="evidence" value="ECO:0007669"/>
    <property type="project" value="UniProtKB-UniRule"/>
</dbReference>
<sequence>MLQDKDRIFTNLYGQQSWRLEAARKRGDWDNTKAILDKGQDWIIDEMKKSGLRGRGGAGFPTGMKWSFMPKQSDGRPSYLVVNADEGEPGTCKDRDMMRHDPHKLVEGCLVAGFAMRAVAAYIYIRGEFFREAENLQGAIDEAYAAGLIGKNACGSGFDFDVYIHRGAGAYICGEETALIESLEGKKGQPRLKPPFPANMGVWGCPTTVNNVESIAVAPTILRRGGEWFAGIGRPNNTGTKVFCISGHVNKPCNVEEEMGIPLKELIEKHAGGVRGGWDNLLAIIPGGSSVPLLPKSICDDVLMDFDSLRAQRSGLGTAAVIVMDKSTDVVRAIARLSKFYKHESCGQCTPCREGTGWMWRVMERLVQGRAEKREIDMLLEVTTQVEGHTICALGDAAAWPIQGLIRHFRGEIERRIDAYHTGSPVLPAAAE</sequence>
<organism evidence="15 16">
    <name type="scientific">Ferrovibrio terrae</name>
    <dbReference type="NCBI Taxonomy" id="2594003"/>
    <lineage>
        <taxon>Bacteria</taxon>
        <taxon>Pseudomonadati</taxon>
        <taxon>Pseudomonadota</taxon>
        <taxon>Alphaproteobacteria</taxon>
        <taxon>Rhodospirillales</taxon>
        <taxon>Rhodospirillaceae</taxon>
        <taxon>Ferrovibrio</taxon>
    </lineage>
</organism>
<keyword evidence="9 13" id="KW-0408">Iron</keyword>
<dbReference type="NCBIfam" id="NF010120">
    <property type="entry name" value="PRK13596.1"/>
    <property type="match status" value="1"/>
</dbReference>
<keyword evidence="5 13" id="KW-0285">Flavoprotein</keyword>
<keyword evidence="13" id="KW-0874">Quinone</keyword>
<dbReference type="SMART" id="SM00928">
    <property type="entry name" value="NADH_4Fe-4S"/>
    <property type="match status" value="1"/>
</dbReference>
<evidence type="ECO:0000256" key="5">
    <source>
        <dbReference type="ARBA" id="ARBA00022630"/>
    </source>
</evidence>
<keyword evidence="16" id="KW-1185">Reference proteome</keyword>
<dbReference type="InterPro" id="IPR011537">
    <property type="entry name" value="NADH-UbQ_OxRdtase_suF"/>
</dbReference>
<evidence type="ECO:0000256" key="2">
    <source>
        <dbReference type="ARBA" id="ARBA00001966"/>
    </source>
</evidence>
<dbReference type="Gene3D" id="1.20.1440.230">
    <property type="entry name" value="NADH-ubiquinone oxidoreductase 51kDa subunit, iron-sulphur binding domain"/>
    <property type="match status" value="1"/>
</dbReference>
<dbReference type="PROSITE" id="PS00645">
    <property type="entry name" value="COMPLEX1_51K_2"/>
    <property type="match status" value="1"/>
</dbReference>
<dbReference type="RefSeq" id="WP_144257993.1">
    <property type="nucleotide sequence ID" value="NZ_CP041636.1"/>
</dbReference>
<dbReference type="SUPFAM" id="SSF142984">
    <property type="entry name" value="Nqo1 middle domain-like"/>
    <property type="match status" value="1"/>
</dbReference>
<dbReference type="Gene3D" id="3.40.50.11540">
    <property type="entry name" value="NADH-ubiquinone oxidoreductase 51kDa subunit"/>
    <property type="match status" value="1"/>
</dbReference>
<keyword evidence="4 13" id="KW-0004">4Fe-4S</keyword>
<dbReference type="FunFam" id="3.10.20.600:FF:000001">
    <property type="entry name" value="NADH dehydrogenase [ubiquinone] flavoprotein 1, mitochondrial"/>
    <property type="match status" value="1"/>
</dbReference>
<keyword evidence="6 13" id="KW-0288">FMN</keyword>
<evidence type="ECO:0000256" key="10">
    <source>
        <dbReference type="ARBA" id="ARBA00023014"/>
    </source>
</evidence>
<dbReference type="PANTHER" id="PTHR11780:SF10">
    <property type="entry name" value="NADH DEHYDROGENASE [UBIQUINONE] FLAVOPROTEIN 1, MITOCHONDRIAL"/>
    <property type="match status" value="1"/>
</dbReference>
<name>A0A516H5H5_9PROT</name>
<dbReference type="Pfam" id="PF22461">
    <property type="entry name" value="SLBB_2"/>
    <property type="match status" value="1"/>
</dbReference>
<dbReference type="PROSITE" id="PS00644">
    <property type="entry name" value="COMPLEX1_51K_1"/>
    <property type="match status" value="1"/>
</dbReference>
<dbReference type="SUPFAM" id="SSF142019">
    <property type="entry name" value="Nqo1 FMN-binding domain-like"/>
    <property type="match status" value="1"/>
</dbReference>
<evidence type="ECO:0000256" key="3">
    <source>
        <dbReference type="ARBA" id="ARBA00007523"/>
    </source>
</evidence>
<comment type="function">
    <text evidence="13">NDH-1 shuttles electrons from NADH, via FMN and iron-sulfur (Fe-S) centers, to quinones in the respiratory chain.</text>
</comment>
<dbReference type="SUPFAM" id="SSF140490">
    <property type="entry name" value="Nqo1C-terminal domain-like"/>
    <property type="match status" value="1"/>
</dbReference>
<evidence type="ECO:0000313" key="15">
    <source>
        <dbReference type="EMBL" id="QDO98997.1"/>
    </source>
</evidence>
<evidence type="ECO:0000256" key="6">
    <source>
        <dbReference type="ARBA" id="ARBA00022643"/>
    </source>
</evidence>
<comment type="cofactor">
    <cofactor evidence="1 13">
        <name>FMN</name>
        <dbReference type="ChEBI" id="CHEBI:58210"/>
    </cofactor>
</comment>
<dbReference type="InterPro" id="IPR011538">
    <property type="entry name" value="Nuo51_FMN-bd"/>
</dbReference>